<organism evidence="6 7">
    <name type="scientific">Fraxinus pennsylvanica</name>
    <dbReference type="NCBI Taxonomy" id="56036"/>
    <lineage>
        <taxon>Eukaryota</taxon>
        <taxon>Viridiplantae</taxon>
        <taxon>Streptophyta</taxon>
        <taxon>Embryophyta</taxon>
        <taxon>Tracheophyta</taxon>
        <taxon>Spermatophyta</taxon>
        <taxon>Magnoliopsida</taxon>
        <taxon>eudicotyledons</taxon>
        <taxon>Gunneridae</taxon>
        <taxon>Pentapetalae</taxon>
        <taxon>asterids</taxon>
        <taxon>lamiids</taxon>
        <taxon>Lamiales</taxon>
        <taxon>Oleaceae</taxon>
        <taxon>Oleeae</taxon>
        <taxon>Fraxinus</taxon>
    </lineage>
</organism>
<reference evidence="6" key="1">
    <citation type="submission" date="2023-05" db="EMBL/GenBank/DDBJ databases">
        <authorList>
            <person name="Huff M."/>
        </authorList>
    </citation>
    <scope>NUCLEOTIDE SEQUENCE</scope>
</reference>
<evidence type="ECO:0000313" key="6">
    <source>
        <dbReference type="EMBL" id="CAI9754246.1"/>
    </source>
</evidence>
<protein>
    <recommendedName>
        <fullName evidence="5">BZIP domain-containing protein</fullName>
    </recommendedName>
</protein>
<dbReference type="GO" id="GO:0045893">
    <property type="term" value="P:positive regulation of DNA-templated transcription"/>
    <property type="evidence" value="ECO:0007669"/>
    <property type="project" value="InterPro"/>
</dbReference>
<dbReference type="InterPro" id="IPR004827">
    <property type="entry name" value="bZIP"/>
</dbReference>
<evidence type="ECO:0000313" key="7">
    <source>
        <dbReference type="Proteomes" id="UP000834106"/>
    </source>
</evidence>
<dbReference type="Gene3D" id="1.20.5.170">
    <property type="match status" value="1"/>
</dbReference>
<name>A0AAD1YMT0_9LAMI</name>
<dbReference type="GO" id="GO:0005634">
    <property type="term" value="C:nucleus"/>
    <property type="evidence" value="ECO:0007669"/>
    <property type="project" value="UniProtKB-SubCell"/>
</dbReference>
<dbReference type="InterPro" id="IPR046347">
    <property type="entry name" value="bZIP_sf"/>
</dbReference>
<evidence type="ECO:0000256" key="1">
    <source>
        <dbReference type="ARBA" id="ARBA00004123"/>
    </source>
</evidence>
<evidence type="ECO:0000256" key="2">
    <source>
        <dbReference type="ARBA" id="ARBA00023125"/>
    </source>
</evidence>
<dbReference type="EMBL" id="OU503036">
    <property type="protein sequence ID" value="CAI9754246.1"/>
    <property type="molecule type" value="Genomic_DNA"/>
</dbReference>
<gene>
    <name evidence="6" type="ORF">FPE_LOCUS1677</name>
</gene>
<dbReference type="Proteomes" id="UP000834106">
    <property type="component" value="Chromosome 1"/>
</dbReference>
<dbReference type="AlphaFoldDB" id="A0AAD1YMT0"/>
<evidence type="ECO:0000256" key="4">
    <source>
        <dbReference type="SAM" id="MobiDB-lite"/>
    </source>
</evidence>
<dbReference type="SUPFAM" id="SSF57959">
    <property type="entry name" value="Leucine zipper domain"/>
    <property type="match status" value="1"/>
</dbReference>
<dbReference type="PANTHER" id="PTHR22952">
    <property type="entry name" value="CAMP-RESPONSE ELEMENT BINDING PROTEIN-RELATED"/>
    <property type="match status" value="1"/>
</dbReference>
<dbReference type="InterPro" id="IPR043452">
    <property type="entry name" value="BZIP46-like"/>
</dbReference>
<accession>A0AAD1YMT0</accession>
<feature type="compositionally biased region" description="Basic and acidic residues" evidence="4">
    <location>
        <begin position="108"/>
        <end position="120"/>
    </location>
</feature>
<evidence type="ECO:0000256" key="3">
    <source>
        <dbReference type="ARBA" id="ARBA00023242"/>
    </source>
</evidence>
<dbReference type="PANTHER" id="PTHR22952:SF433">
    <property type="entry name" value="PROTEIN FD"/>
    <property type="match status" value="1"/>
</dbReference>
<keyword evidence="2" id="KW-0238">DNA-binding</keyword>
<dbReference type="GO" id="GO:0003677">
    <property type="term" value="F:DNA binding"/>
    <property type="evidence" value="ECO:0007669"/>
    <property type="project" value="UniProtKB-KW"/>
</dbReference>
<feature type="region of interest" description="Disordered" evidence="4">
    <location>
        <begin position="108"/>
        <end position="134"/>
    </location>
</feature>
<evidence type="ECO:0000259" key="5">
    <source>
        <dbReference type="PROSITE" id="PS00036"/>
    </source>
</evidence>
<keyword evidence="7" id="KW-1185">Reference proteome</keyword>
<dbReference type="PROSITE" id="PS00036">
    <property type="entry name" value="BZIP_BASIC"/>
    <property type="match status" value="1"/>
</dbReference>
<proteinExistence type="predicted"/>
<keyword evidence="3" id="KW-0539">Nucleus</keyword>
<dbReference type="GO" id="GO:0003700">
    <property type="term" value="F:DNA-binding transcription factor activity"/>
    <property type="evidence" value="ECO:0007669"/>
    <property type="project" value="InterPro"/>
</dbReference>
<sequence>MEEVWNDINLVSLNDHPTDFRGMILQDFLSRPCTEKDSVHSASVSSVFASPTRPPPTTMLTLNSRPEPLHFLGNSDLLNLSSNSLPQSLTISPACCVNAASESHGKKRFTETDSNHAGDRQHKRMVKNRESAARSRARKQESLFLLLLLSAF</sequence>
<feature type="domain" description="BZIP" evidence="5">
    <location>
        <begin position="123"/>
        <end position="138"/>
    </location>
</feature>
<comment type="subcellular location">
    <subcellularLocation>
        <location evidence="1">Nucleus</location>
    </subcellularLocation>
</comment>